<feature type="region of interest" description="Disordered" evidence="1">
    <location>
        <begin position="79"/>
        <end position="104"/>
    </location>
</feature>
<organism evidence="2">
    <name type="scientific">freshwater metagenome</name>
    <dbReference type="NCBI Taxonomy" id="449393"/>
    <lineage>
        <taxon>unclassified sequences</taxon>
        <taxon>metagenomes</taxon>
        <taxon>ecological metagenomes</taxon>
    </lineage>
</organism>
<dbReference type="AlphaFoldDB" id="A0A6J7DM18"/>
<proteinExistence type="predicted"/>
<evidence type="ECO:0000256" key="1">
    <source>
        <dbReference type="SAM" id="MobiDB-lite"/>
    </source>
</evidence>
<protein>
    <submittedName>
        <fullName evidence="2">Unannotated protein</fullName>
    </submittedName>
</protein>
<sequence length="104" mass="11952">MAQVWEVWKCDAYEKTTDADARTRLKDFVKDLRVATGAEVKVMSGWYGEDSSFVILVQHGSFEDFGKSAAKIFSDKNWESQNAERQKNPKIQWKSGGTWVEEEI</sequence>
<gene>
    <name evidence="2" type="ORF">UFOPK3342_01033</name>
</gene>
<evidence type="ECO:0000313" key="2">
    <source>
        <dbReference type="EMBL" id="CAB4871982.1"/>
    </source>
</evidence>
<reference evidence="2" key="1">
    <citation type="submission" date="2020-05" db="EMBL/GenBank/DDBJ databases">
        <authorList>
            <person name="Chiriac C."/>
            <person name="Salcher M."/>
            <person name="Ghai R."/>
            <person name="Kavagutti S V."/>
        </authorList>
    </citation>
    <scope>NUCLEOTIDE SEQUENCE</scope>
</reference>
<accession>A0A6J7DM18</accession>
<dbReference type="EMBL" id="CAFBLH010000033">
    <property type="protein sequence ID" value="CAB4871982.1"/>
    <property type="molecule type" value="Genomic_DNA"/>
</dbReference>
<name>A0A6J7DM18_9ZZZZ</name>